<dbReference type="EC" id="2.1.2.10" evidence="2"/>
<dbReference type="Pfam" id="PF01571">
    <property type="entry name" value="GCV_T"/>
    <property type="match status" value="1"/>
</dbReference>
<keyword evidence="3" id="KW-0032">Aminotransferase</keyword>
<dbReference type="EMBL" id="CP132306">
    <property type="protein sequence ID" value="WLS01073.1"/>
    <property type="molecule type" value="Genomic_DNA"/>
</dbReference>
<evidence type="ECO:0000313" key="11">
    <source>
        <dbReference type="Proteomes" id="UP001234585"/>
    </source>
</evidence>
<sequence>MLRQTPYYHKHKALNAEFVDRIGYAAALHFGSVELEHKAAREDVGLFDVYSQYFLEVSGEDSLTMLQKLTVNDIAKIPAYGVVYTSMCNADGGMIDDLLVYRMADDVFRLCPTPSRMVIIEDWLRQHASDFQVTIVNYGARFAYISVQGPKSRELISRLTDADISASALKYFRFTFGDVAGVPNVMISRTGYSGELGFELFYPTEYAEHVFDKLMEAGKDLGVRPCGLASLATLRMEKKFPLYGLDLSPDNTPVEAGLEWTVRLKKGDFMGREVIARQMQEGTSRRLVLLEVGDIDTPVRIGDKILVDGESVGAVTSVAKGFSVGKCLAQGYIDAKFYVDGAAASISGEQGQWQAVLRTEAVWDSKRERTTA</sequence>
<dbReference type="PANTHER" id="PTHR43757">
    <property type="entry name" value="AMINOMETHYLTRANSFERASE"/>
    <property type="match status" value="1"/>
</dbReference>
<dbReference type="NCBIfam" id="TIGR00528">
    <property type="entry name" value="gcvT"/>
    <property type="match status" value="1"/>
</dbReference>
<dbReference type="PANTHER" id="PTHR43757:SF2">
    <property type="entry name" value="AMINOMETHYLTRANSFERASE, MITOCHONDRIAL"/>
    <property type="match status" value="1"/>
</dbReference>
<evidence type="ECO:0000259" key="8">
    <source>
        <dbReference type="Pfam" id="PF01571"/>
    </source>
</evidence>
<keyword evidence="11" id="KW-1185">Reference proteome</keyword>
<dbReference type="GO" id="GO:0008483">
    <property type="term" value="F:transaminase activity"/>
    <property type="evidence" value="ECO:0007669"/>
    <property type="project" value="UniProtKB-KW"/>
</dbReference>
<evidence type="ECO:0000256" key="6">
    <source>
        <dbReference type="ARBA" id="ARBA00047665"/>
    </source>
</evidence>
<geneLocation type="plasmid" evidence="10 11">
    <name>unnamed4</name>
</geneLocation>
<reference evidence="10 11" key="1">
    <citation type="submission" date="2023-08" db="EMBL/GenBank/DDBJ databases">
        <title>Pathogen: clinical or host-associated sample.</title>
        <authorList>
            <person name="Hergert J."/>
            <person name="Casey R."/>
            <person name="Wagner J."/>
            <person name="Young E.L."/>
            <person name="Oakeson K.F."/>
        </authorList>
    </citation>
    <scope>NUCLEOTIDE SEQUENCE [LARGE SCALE GENOMIC DNA]</scope>
    <source>
        <strain evidence="10 11">1760953</strain>
        <plasmid evidence="10 11">unnamed4</plasmid>
    </source>
</reference>
<evidence type="ECO:0000256" key="5">
    <source>
        <dbReference type="ARBA" id="ARBA00031395"/>
    </source>
</evidence>
<dbReference type="GO" id="GO:0005960">
    <property type="term" value="C:glycine cleavage complex"/>
    <property type="evidence" value="ECO:0007669"/>
    <property type="project" value="InterPro"/>
</dbReference>
<dbReference type="InterPro" id="IPR029043">
    <property type="entry name" value="GcvT/YgfZ_C"/>
</dbReference>
<accession>A0AA50HA86</accession>
<dbReference type="Gene3D" id="3.30.1360.120">
    <property type="entry name" value="Probable tRNA modification gtpase trme, domain 1"/>
    <property type="match status" value="1"/>
</dbReference>
<feature type="domain" description="Aminomethyltransferase C-terminal" evidence="9">
    <location>
        <begin position="285"/>
        <end position="346"/>
    </location>
</feature>
<organism evidence="10 11">
    <name type="scientific">Shinella sumterensis</name>
    <dbReference type="NCBI Taxonomy" id="1967501"/>
    <lineage>
        <taxon>Bacteria</taxon>
        <taxon>Pseudomonadati</taxon>
        <taxon>Pseudomonadota</taxon>
        <taxon>Alphaproteobacteria</taxon>
        <taxon>Hyphomicrobiales</taxon>
        <taxon>Rhizobiaceae</taxon>
        <taxon>Shinella</taxon>
    </lineage>
</organism>
<dbReference type="SUPFAM" id="SSF101790">
    <property type="entry name" value="Aminomethyltransferase beta-barrel domain"/>
    <property type="match status" value="1"/>
</dbReference>
<keyword evidence="10" id="KW-0614">Plasmid</keyword>
<dbReference type="InterPro" id="IPR006222">
    <property type="entry name" value="GCVT_N"/>
</dbReference>
<dbReference type="RefSeq" id="WP_306041323.1">
    <property type="nucleotide sequence ID" value="NZ_CP132306.1"/>
</dbReference>
<evidence type="ECO:0000256" key="2">
    <source>
        <dbReference type="ARBA" id="ARBA00012616"/>
    </source>
</evidence>
<proteinExistence type="inferred from homology"/>
<dbReference type="PIRSF" id="PIRSF006487">
    <property type="entry name" value="GcvT"/>
    <property type="match status" value="1"/>
</dbReference>
<evidence type="ECO:0000256" key="3">
    <source>
        <dbReference type="ARBA" id="ARBA00022576"/>
    </source>
</evidence>
<dbReference type="InterPro" id="IPR027266">
    <property type="entry name" value="TrmE/GcvT-like"/>
</dbReference>
<name>A0AA50HA86_9HYPH</name>
<evidence type="ECO:0000313" key="10">
    <source>
        <dbReference type="EMBL" id="WLS01073.1"/>
    </source>
</evidence>
<feature type="binding site" evidence="7">
    <location>
        <position position="199"/>
    </location>
    <ligand>
        <name>substrate</name>
    </ligand>
</feature>
<keyword evidence="4 10" id="KW-0808">Transferase</keyword>
<feature type="domain" description="GCVT N-terminal" evidence="8">
    <location>
        <begin position="8"/>
        <end position="266"/>
    </location>
</feature>
<evidence type="ECO:0000256" key="4">
    <source>
        <dbReference type="ARBA" id="ARBA00022679"/>
    </source>
</evidence>
<dbReference type="SUPFAM" id="SSF103025">
    <property type="entry name" value="Folate-binding domain"/>
    <property type="match status" value="1"/>
</dbReference>
<comment type="catalytic activity">
    <reaction evidence="6">
        <text>N(6)-[(R)-S(8)-aminomethyldihydrolipoyl]-L-lysyl-[protein] + (6S)-5,6,7,8-tetrahydrofolate = N(6)-[(R)-dihydrolipoyl]-L-lysyl-[protein] + (6R)-5,10-methylene-5,6,7,8-tetrahydrofolate + NH4(+)</text>
        <dbReference type="Rhea" id="RHEA:16945"/>
        <dbReference type="Rhea" id="RHEA-COMP:10475"/>
        <dbReference type="Rhea" id="RHEA-COMP:10492"/>
        <dbReference type="ChEBI" id="CHEBI:15636"/>
        <dbReference type="ChEBI" id="CHEBI:28938"/>
        <dbReference type="ChEBI" id="CHEBI:57453"/>
        <dbReference type="ChEBI" id="CHEBI:83100"/>
        <dbReference type="ChEBI" id="CHEBI:83143"/>
        <dbReference type="EC" id="2.1.2.10"/>
    </reaction>
</comment>
<dbReference type="Pfam" id="PF08669">
    <property type="entry name" value="GCV_T_C"/>
    <property type="match status" value="1"/>
</dbReference>
<dbReference type="InterPro" id="IPR013977">
    <property type="entry name" value="GcvT_C"/>
</dbReference>
<gene>
    <name evidence="10" type="primary">gcvT</name>
    <name evidence="10" type="ORF">Q9313_26485</name>
</gene>
<dbReference type="InterPro" id="IPR006223">
    <property type="entry name" value="GcvT"/>
</dbReference>
<comment type="similarity">
    <text evidence="1">Belongs to the GcvT family.</text>
</comment>
<dbReference type="InterPro" id="IPR028896">
    <property type="entry name" value="GcvT/YgfZ/DmdA"/>
</dbReference>
<evidence type="ECO:0000256" key="7">
    <source>
        <dbReference type="PIRSR" id="PIRSR006487-1"/>
    </source>
</evidence>
<dbReference type="Proteomes" id="UP001234585">
    <property type="component" value="Plasmid unnamed4"/>
</dbReference>
<protein>
    <recommendedName>
        <fullName evidence="2">aminomethyltransferase</fullName>
        <ecNumber evidence="2">2.1.2.10</ecNumber>
    </recommendedName>
    <alternativeName>
        <fullName evidence="5">Glycine cleavage system T protein</fullName>
    </alternativeName>
</protein>
<evidence type="ECO:0000256" key="1">
    <source>
        <dbReference type="ARBA" id="ARBA00008609"/>
    </source>
</evidence>
<dbReference type="GO" id="GO:0005829">
    <property type="term" value="C:cytosol"/>
    <property type="evidence" value="ECO:0007669"/>
    <property type="project" value="TreeGrafter"/>
</dbReference>
<dbReference type="AlphaFoldDB" id="A0AA50HA86"/>
<dbReference type="GO" id="GO:0004047">
    <property type="term" value="F:aminomethyltransferase activity"/>
    <property type="evidence" value="ECO:0007669"/>
    <property type="project" value="UniProtKB-EC"/>
</dbReference>
<evidence type="ECO:0000259" key="9">
    <source>
        <dbReference type="Pfam" id="PF08669"/>
    </source>
</evidence>
<dbReference type="GO" id="GO:0006546">
    <property type="term" value="P:glycine catabolic process"/>
    <property type="evidence" value="ECO:0007669"/>
    <property type="project" value="InterPro"/>
</dbReference>